<sequence>MRSEKEMMELILGVAESDEHVRAVYMNGSRANPNITKDAYQDYDIVYVVTETRSFLEDKDWISVFGELAICQEPDKIDSVLGKEVDFNNSYTWLMLFKDGNRIDLHIQTKDTVLEEYTGDRLTVPLLDKDNILPAIPEPSDIDYWIRKPTEPEYSSCCNEFWWCLNNVAKGIERDQLAYAMWMYNSPVREMLHKMIDWYIGINTNFRVSVGYKGKYYKKYLPDDLYNMYVSTYSDGDYSHLWTAVFTACDLFRKTALIVAEHLGYIYNCDEDANMMEYLSQIRSISQTVSG</sequence>
<dbReference type="Pfam" id="PF04439">
    <property type="entry name" value="Adenyl_transf"/>
    <property type="match status" value="1"/>
</dbReference>
<dbReference type="KEGG" id="mas:Mahau_2375"/>
<dbReference type="SUPFAM" id="SSF81301">
    <property type="entry name" value="Nucleotidyltransferase"/>
    <property type="match status" value="1"/>
</dbReference>
<evidence type="ECO:0000313" key="1">
    <source>
        <dbReference type="EMBL" id="AEE97539.1"/>
    </source>
</evidence>
<dbReference type="Gene3D" id="1.20.120.330">
    <property type="entry name" value="Nucleotidyltransferases domain 2"/>
    <property type="match status" value="1"/>
</dbReference>
<organism evidence="1 2">
    <name type="scientific">Mahella australiensis (strain DSM 15567 / CIP 107919 / 50-1 BON)</name>
    <dbReference type="NCBI Taxonomy" id="697281"/>
    <lineage>
        <taxon>Bacteria</taxon>
        <taxon>Bacillati</taxon>
        <taxon>Bacillota</taxon>
        <taxon>Clostridia</taxon>
        <taxon>Thermoanaerobacterales</taxon>
        <taxon>Thermoanaerobacterales Family IV. Incertae Sedis</taxon>
        <taxon>Mahella</taxon>
    </lineage>
</organism>
<dbReference type="eggNOG" id="ENOG502Z7S1">
    <property type="taxonomic scope" value="Bacteria"/>
</dbReference>
<keyword evidence="1" id="KW-0548">Nucleotidyltransferase</keyword>
<dbReference type="Gene3D" id="3.30.460.10">
    <property type="entry name" value="Beta Polymerase, domain 2"/>
    <property type="match status" value="1"/>
</dbReference>
<proteinExistence type="predicted"/>
<accession>F3ZWD0</accession>
<keyword evidence="1" id="KW-0808">Transferase</keyword>
<reference evidence="2" key="1">
    <citation type="submission" date="2010-11" db="EMBL/GenBank/DDBJ databases">
        <title>The complete genome of Mahella australiensis DSM 15567.</title>
        <authorList>
            <consortium name="US DOE Joint Genome Institute (JGI-PGF)"/>
            <person name="Lucas S."/>
            <person name="Copeland A."/>
            <person name="Lapidus A."/>
            <person name="Bruce D."/>
            <person name="Goodwin L."/>
            <person name="Pitluck S."/>
            <person name="Kyrpides N."/>
            <person name="Mavromatis K."/>
            <person name="Pagani I."/>
            <person name="Ivanova N."/>
            <person name="Teshima H."/>
            <person name="Brettin T."/>
            <person name="Detter J.C."/>
            <person name="Han C."/>
            <person name="Tapia R."/>
            <person name="Land M."/>
            <person name="Hauser L."/>
            <person name="Markowitz V."/>
            <person name="Cheng J.-F."/>
            <person name="Hugenholtz P."/>
            <person name="Woyke T."/>
            <person name="Wu D."/>
            <person name="Spring S."/>
            <person name="Pukall R."/>
            <person name="Steenblock K."/>
            <person name="Schneider S."/>
            <person name="Klenk H.-P."/>
            <person name="Eisen J.A."/>
        </authorList>
    </citation>
    <scope>NUCLEOTIDE SEQUENCE [LARGE SCALE GENOMIC DNA]</scope>
    <source>
        <strain evidence="2">DSM 15567 / CIP 107919 / 50-1 BON</strain>
    </source>
</reference>
<protein>
    <submittedName>
        <fullName evidence="1">Adenylyltransferase</fullName>
    </submittedName>
</protein>
<gene>
    <name evidence="1" type="ordered locus">Mahau_2375</name>
</gene>
<dbReference type="SUPFAM" id="SSF81631">
    <property type="entry name" value="PAP/OAS1 substrate-binding domain"/>
    <property type="match status" value="1"/>
</dbReference>
<dbReference type="AlphaFoldDB" id="F3ZWD0"/>
<name>F3ZWD0_MAHA5</name>
<dbReference type="PIRSF" id="PIRSF000812">
    <property type="entry name" value="AAD"/>
    <property type="match status" value="1"/>
</dbReference>
<reference evidence="1 2" key="2">
    <citation type="journal article" date="2011" name="Stand. Genomic Sci.">
        <title>Complete genome sequence of Mahella australiensis type strain (50-1 BON).</title>
        <authorList>
            <person name="Sikorski J."/>
            <person name="Teshima H."/>
            <person name="Nolan M."/>
            <person name="Lucas S."/>
            <person name="Hammon N."/>
            <person name="Deshpande S."/>
            <person name="Cheng J.F."/>
            <person name="Pitluck S."/>
            <person name="Liolios K."/>
            <person name="Pagani I."/>
            <person name="Ivanova N."/>
            <person name="Huntemann M."/>
            <person name="Mavromatis K."/>
            <person name="Ovchinikova G."/>
            <person name="Pati A."/>
            <person name="Tapia R."/>
            <person name="Han C."/>
            <person name="Goodwin L."/>
            <person name="Chen A."/>
            <person name="Palaniappan K."/>
            <person name="Land M."/>
            <person name="Hauser L."/>
            <person name="Ngatchou-Djao O.D."/>
            <person name="Rohde M."/>
            <person name="Pukall R."/>
            <person name="Spring S."/>
            <person name="Abt B."/>
            <person name="Goker M."/>
            <person name="Detter J.C."/>
            <person name="Woyke T."/>
            <person name="Bristow J."/>
            <person name="Markowitz V."/>
            <person name="Hugenholtz P."/>
            <person name="Eisen J.A."/>
            <person name="Kyrpides N.C."/>
            <person name="Klenk H.P."/>
            <person name="Lapidus A."/>
        </authorList>
    </citation>
    <scope>NUCLEOTIDE SEQUENCE [LARGE SCALE GENOMIC DNA]</scope>
    <source>
        <strain evidence="2">DSM 15567 / CIP 107919 / 50-1 BON</strain>
    </source>
</reference>
<dbReference type="RefSeq" id="WP_013781965.1">
    <property type="nucleotide sequence ID" value="NC_015520.1"/>
</dbReference>
<dbReference type="InterPro" id="IPR007530">
    <property type="entry name" value="Aminoglycoside_adenylylTfrase"/>
</dbReference>
<dbReference type="GO" id="GO:0016779">
    <property type="term" value="F:nucleotidyltransferase activity"/>
    <property type="evidence" value="ECO:0007669"/>
    <property type="project" value="UniProtKB-KW"/>
</dbReference>
<dbReference type="EMBL" id="CP002360">
    <property type="protein sequence ID" value="AEE97539.1"/>
    <property type="molecule type" value="Genomic_DNA"/>
</dbReference>
<dbReference type="HOGENOM" id="CLU_076578_1_0_9"/>
<dbReference type="OrthoDB" id="9776406at2"/>
<keyword evidence="2" id="KW-1185">Reference proteome</keyword>
<dbReference type="Proteomes" id="UP000008457">
    <property type="component" value="Chromosome"/>
</dbReference>
<dbReference type="STRING" id="697281.Mahau_2375"/>
<evidence type="ECO:0000313" key="2">
    <source>
        <dbReference type="Proteomes" id="UP000008457"/>
    </source>
</evidence>
<dbReference type="InterPro" id="IPR043519">
    <property type="entry name" value="NT_sf"/>
</dbReference>